<dbReference type="EMBL" id="LLXJ01000915">
    <property type="protein sequence ID" value="PKC05120.1"/>
    <property type="molecule type" value="Genomic_DNA"/>
</dbReference>
<proteinExistence type="predicted"/>
<dbReference type="AlphaFoldDB" id="A0A2N0PE69"/>
<organism evidence="1 2">
    <name type="scientific">Rhizophagus irregularis</name>
    <dbReference type="NCBI Taxonomy" id="588596"/>
    <lineage>
        <taxon>Eukaryota</taxon>
        <taxon>Fungi</taxon>
        <taxon>Fungi incertae sedis</taxon>
        <taxon>Mucoromycota</taxon>
        <taxon>Glomeromycotina</taxon>
        <taxon>Glomeromycetes</taxon>
        <taxon>Glomerales</taxon>
        <taxon>Glomeraceae</taxon>
        <taxon>Rhizophagus</taxon>
    </lineage>
</organism>
<reference evidence="1 2" key="2">
    <citation type="submission" date="2017-09" db="EMBL/GenBank/DDBJ databases">
        <title>Extensive intraspecific genome diversity in a model arbuscular mycorrhizal fungus.</title>
        <authorList>
            <person name="Chen E.C."/>
            <person name="Morin E."/>
            <person name="Beaudet D."/>
            <person name="Noel J."/>
            <person name="Ndikumana S."/>
            <person name="Charron P."/>
            <person name="St-Onge C."/>
            <person name="Giorgi J."/>
            <person name="Grigoriev I.V."/>
            <person name="Roux C."/>
            <person name="Martin F.M."/>
            <person name="Corradi N."/>
        </authorList>
    </citation>
    <scope>NUCLEOTIDE SEQUENCE [LARGE SCALE GENOMIC DNA]</scope>
    <source>
        <strain evidence="1 2">A5</strain>
    </source>
</reference>
<dbReference type="VEuPathDB" id="FungiDB:RhiirA1_459972"/>
<evidence type="ECO:0000313" key="1">
    <source>
        <dbReference type="EMBL" id="PKC05120.1"/>
    </source>
</evidence>
<protein>
    <submittedName>
        <fullName evidence="1">Uncharacterized protein</fullName>
    </submittedName>
</protein>
<dbReference type="Proteomes" id="UP000232722">
    <property type="component" value="Unassembled WGS sequence"/>
</dbReference>
<sequence length="184" mass="20697">MVIIEILDEEHTIDSSSDNECIKETGITYFTKNLDTVSIGSGGGSPIQKCPFFCTILAAQDSQCKFKQNGITFTIILKKNLTNIVGLLDSIQVKHIYGNEWSCILGDLDMGQMKGLGLSPHSLDTTCEWEVHIMNIFKLCHVHFQRNVKYIEKSDKDGVKDWIDYYQILHILATINSSASLMEC</sequence>
<comment type="caution">
    <text evidence="1">The sequence shown here is derived from an EMBL/GenBank/DDBJ whole genome shotgun (WGS) entry which is preliminary data.</text>
</comment>
<gene>
    <name evidence="1" type="ORF">RhiirA5_421309</name>
</gene>
<reference evidence="1 2" key="1">
    <citation type="submission" date="2016-04" db="EMBL/GenBank/DDBJ databases">
        <title>Genome analyses suggest a sexual origin of heterokaryosis in a supposedly ancient asexual fungus.</title>
        <authorList>
            <person name="Ropars J."/>
            <person name="Sedzielewska K."/>
            <person name="Noel J."/>
            <person name="Charron P."/>
            <person name="Farinelli L."/>
            <person name="Marton T."/>
            <person name="Kruger M."/>
            <person name="Pelin A."/>
            <person name="Brachmann A."/>
            <person name="Corradi N."/>
        </authorList>
    </citation>
    <scope>NUCLEOTIDE SEQUENCE [LARGE SCALE GENOMIC DNA]</scope>
    <source>
        <strain evidence="1 2">A5</strain>
    </source>
</reference>
<evidence type="ECO:0000313" key="2">
    <source>
        <dbReference type="Proteomes" id="UP000232722"/>
    </source>
</evidence>
<name>A0A2N0PE69_9GLOM</name>
<dbReference type="VEuPathDB" id="FungiDB:RhiirFUN_013861"/>
<accession>A0A2N0PE69</accession>